<evidence type="ECO:0000256" key="1">
    <source>
        <dbReference type="SAM" id="MobiDB-lite"/>
    </source>
</evidence>
<evidence type="ECO:0000313" key="3">
    <source>
        <dbReference type="Proteomes" id="UP001209878"/>
    </source>
</evidence>
<feature type="region of interest" description="Disordered" evidence="1">
    <location>
        <begin position="154"/>
        <end position="235"/>
    </location>
</feature>
<accession>A0AAD9P6P8</accession>
<dbReference type="GO" id="GO:0003714">
    <property type="term" value="F:transcription corepressor activity"/>
    <property type="evidence" value="ECO:0007669"/>
    <property type="project" value="TreeGrafter"/>
</dbReference>
<feature type="region of interest" description="Disordered" evidence="1">
    <location>
        <begin position="392"/>
        <end position="417"/>
    </location>
</feature>
<organism evidence="2 3">
    <name type="scientific">Ridgeia piscesae</name>
    <name type="common">Tubeworm</name>
    <dbReference type="NCBI Taxonomy" id="27915"/>
    <lineage>
        <taxon>Eukaryota</taxon>
        <taxon>Metazoa</taxon>
        <taxon>Spiralia</taxon>
        <taxon>Lophotrochozoa</taxon>
        <taxon>Annelida</taxon>
        <taxon>Polychaeta</taxon>
        <taxon>Sedentaria</taxon>
        <taxon>Canalipalpata</taxon>
        <taxon>Sabellida</taxon>
        <taxon>Siboglinidae</taxon>
        <taxon>Ridgeia</taxon>
    </lineage>
</organism>
<feature type="region of interest" description="Disordered" evidence="1">
    <location>
        <begin position="1"/>
        <end position="99"/>
    </location>
</feature>
<dbReference type="EMBL" id="JAODUO010000118">
    <property type="protein sequence ID" value="KAK2188970.1"/>
    <property type="molecule type" value="Genomic_DNA"/>
</dbReference>
<dbReference type="GO" id="GO:0005634">
    <property type="term" value="C:nucleus"/>
    <property type="evidence" value="ECO:0007669"/>
    <property type="project" value="TreeGrafter"/>
</dbReference>
<dbReference type="PANTHER" id="PTHR24219:SF4">
    <property type="entry name" value="LIM DOMAIN-CONTAINING PROTEIN JUB"/>
    <property type="match status" value="1"/>
</dbReference>
<feature type="compositionally biased region" description="Polar residues" evidence="1">
    <location>
        <begin position="187"/>
        <end position="196"/>
    </location>
</feature>
<dbReference type="InterPro" id="IPR047172">
    <property type="entry name" value="Ajuba-like"/>
</dbReference>
<dbReference type="PANTHER" id="PTHR24219">
    <property type="entry name" value="LIM DOMAIN-CONTAINING PROTEIN JUB"/>
    <property type="match status" value="1"/>
</dbReference>
<evidence type="ECO:0000313" key="2">
    <source>
        <dbReference type="EMBL" id="KAK2188970.1"/>
    </source>
</evidence>
<feature type="compositionally biased region" description="Low complexity" evidence="1">
    <location>
        <begin position="207"/>
        <end position="229"/>
    </location>
</feature>
<protein>
    <submittedName>
        <fullName evidence="2">Uncharacterized protein</fullName>
    </submittedName>
</protein>
<dbReference type="GO" id="GO:0001666">
    <property type="term" value="P:response to hypoxia"/>
    <property type="evidence" value="ECO:0007669"/>
    <property type="project" value="TreeGrafter"/>
</dbReference>
<reference evidence="2" key="1">
    <citation type="journal article" date="2023" name="Mol. Biol. Evol.">
        <title>Third-Generation Sequencing Reveals the Adaptive Role of the Epigenome in Three Deep-Sea Polychaetes.</title>
        <authorList>
            <person name="Perez M."/>
            <person name="Aroh O."/>
            <person name="Sun Y."/>
            <person name="Lan Y."/>
            <person name="Juniper S.K."/>
            <person name="Young C.R."/>
            <person name="Angers B."/>
            <person name="Qian P.Y."/>
        </authorList>
    </citation>
    <scope>NUCLEOTIDE SEQUENCE</scope>
    <source>
        <strain evidence="2">R07B-5</strain>
    </source>
</reference>
<dbReference type="GO" id="GO:0005667">
    <property type="term" value="C:transcription regulator complex"/>
    <property type="evidence" value="ECO:0007669"/>
    <property type="project" value="TreeGrafter"/>
</dbReference>
<feature type="compositionally biased region" description="Polar residues" evidence="1">
    <location>
        <begin position="1"/>
        <end position="16"/>
    </location>
</feature>
<sequence>MQNQSGAMNYSNNTTYRPDHADGDGGDHQSGEMVGNHVALGSAGRRSQPTVSVSFNQTARDSCSPQRTQGAIRVEVSKRRVGSRGDSPQRVIPIMHSKSPSGISLPANMASTVVNTSVTRPVAVQGPSTNYQPNDHGVVNNQVRLTPQMVIAPQNSGPKTIFISKSGSTYSSPRSSTGSYDSKGSSPRTSIVNPSQPVYDYQRHGSPRSSIVSSRSSISGISFDSKQSSPRTSVTGIPVGITLEKYTSQQQHGTTTNSDPSHPMRILHEDSRVSVTIRGHQGMLDRYNEPAPPPPYNAKMMANAGMYLTQPSGTSAPWYGQKPQVFTNASGDISFKPHHVTPNQIPPNVPHKAPTKLRGLHYEVIPPKRSGPSEAEKKLAVLTKQLETEMSISVDNTAVSGSPQKKPSSNPPPYYGPHITGTNMNCYSSTPGYANSEISSVSPSITSASAILASSKLDVSSNSLKMALPVVVTPPHPHGITEAEKKLNALTQELESQMEQNPQGEYYGKFKYP</sequence>
<proteinExistence type="predicted"/>
<keyword evidence="3" id="KW-1185">Reference proteome</keyword>
<dbReference type="GO" id="GO:0000932">
    <property type="term" value="C:P-body"/>
    <property type="evidence" value="ECO:0007669"/>
    <property type="project" value="TreeGrafter"/>
</dbReference>
<feature type="compositionally biased region" description="Basic and acidic residues" evidence="1">
    <location>
        <begin position="17"/>
        <end position="30"/>
    </location>
</feature>
<feature type="compositionally biased region" description="Low complexity" evidence="1">
    <location>
        <begin position="164"/>
        <end position="186"/>
    </location>
</feature>
<dbReference type="GO" id="GO:0035331">
    <property type="term" value="P:negative regulation of hippo signaling"/>
    <property type="evidence" value="ECO:0007669"/>
    <property type="project" value="TreeGrafter"/>
</dbReference>
<comment type="caution">
    <text evidence="2">The sequence shown here is derived from an EMBL/GenBank/DDBJ whole genome shotgun (WGS) entry which is preliminary data.</text>
</comment>
<dbReference type="GO" id="GO:0007010">
    <property type="term" value="P:cytoskeleton organization"/>
    <property type="evidence" value="ECO:0007669"/>
    <property type="project" value="TreeGrafter"/>
</dbReference>
<gene>
    <name evidence="2" type="ORF">NP493_119g10035</name>
</gene>
<name>A0AAD9P6P8_RIDPI</name>
<feature type="compositionally biased region" description="Polar residues" evidence="1">
    <location>
        <begin position="45"/>
        <end position="69"/>
    </location>
</feature>
<dbReference type="AlphaFoldDB" id="A0AAD9P6P8"/>
<dbReference type="Proteomes" id="UP001209878">
    <property type="component" value="Unassembled WGS sequence"/>
</dbReference>
<dbReference type="GO" id="GO:0005912">
    <property type="term" value="C:adherens junction"/>
    <property type="evidence" value="ECO:0007669"/>
    <property type="project" value="TreeGrafter"/>
</dbReference>